<dbReference type="RefSeq" id="WP_119152263.1">
    <property type="nucleotide sequence ID" value="NZ_JBHSOV010000034.1"/>
</dbReference>
<evidence type="ECO:0008006" key="4">
    <source>
        <dbReference type="Google" id="ProtNLM"/>
    </source>
</evidence>
<dbReference type="OrthoDB" id="2678624at2"/>
<dbReference type="EMBL" id="QXJM01000049">
    <property type="protein sequence ID" value="RIE00649.1"/>
    <property type="molecule type" value="Genomic_DNA"/>
</dbReference>
<reference evidence="2 3" key="1">
    <citation type="submission" date="2018-09" db="EMBL/GenBank/DDBJ databases">
        <title>Cohnella cavernae sp. nov., isolated from a karst cave.</title>
        <authorList>
            <person name="Zhu H."/>
        </authorList>
    </citation>
    <scope>NUCLEOTIDE SEQUENCE [LARGE SCALE GENOMIC DNA]</scope>
    <source>
        <strain evidence="2 3">K2E09-144</strain>
    </source>
</reference>
<sequence length="249" mass="25881">MFSDIPMKGDDDAMPHYLNTLRIAGCAVLLGLMLASCSQKPESRTTPPSEDTTVPSSAQAATDEPVSSPSTITLIEDEPSESPASSPTGETIAEPSPSSAGVGAANASPDLKKPAEEEGRSFSSSDPELAAIRLSETEASVTKKLGLPAESFTLPGDKTSTEMWEYDGITVGFGHDHRIVYVEVTSSEIATGIQGLQLGTTAKKAAHALGLDVPQRSNVLTAEIAGGSLKLDLDPDSRTVISIKLIADA</sequence>
<evidence type="ECO:0000313" key="2">
    <source>
        <dbReference type="EMBL" id="RIE00649.1"/>
    </source>
</evidence>
<accession>A0A398CHQ0</accession>
<name>A0A398CHQ0_9BACL</name>
<dbReference type="Proteomes" id="UP000266340">
    <property type="component" value="Unassembled WGS sequence"/>
</dbReference>
<gene>
    <name evidence="2" type="ORF">D3H35_27170</name>
</gene>
<keyword evidence="3" id="KW-1185">Reference proteome</keyword>
<protein>
    <recommendedName>
        <fullName evidence="4">DUF4309 domain-containing protein</fullName>
    </recommendedName>
</protein>
<evidence type="ECO:0000256" key="1">
    <source>
        <dbReference type="SAM" id="MobiDB-lite"/>
    </source>
</evidence>
<feature type="region of interest" description="Disordered" evidence="1">
    <location>
        <begin position="39"/>
        <end position="127"/>
    </location>
</feature>
<proteinExistence type="predicted"/>
<dbReference type="AlphaFoldDB" id="A0A398CHQ0"/>
<comment type="caution">
    <text evidence="2">The sequence shown here is derived from an EMBL/GenBank/DDBJ whole genome shotgun (WGS) entry which is preliminary data.</text>
</comment>
<evidence type="ECO:0000313" key="3">
    <source>
        <dbReference type="Proteomes" id="UP000266340"/>
    </source>
</evidence>
<organism evidence="2 3">
    <name type="scientific">Cohnella faecalis</name>
    <dbReference type="NCBI Taxonomy" id="2315694"/>
    <lineage>
        <taxon>Bacteria</taxon>
        <taxon>Bacillati</taxon>
        <taxon>Bacillota</taxon>
        <taxon>Bacilli</taxon>
        <taxon>Bacillales</taxon>
        <taxon>Paenibacillaceae</taxon>
        <taxon>Cohnella</taxon>
    </lineage>
</organism>
<feature type="compositionally biased region" description="Basic and acidic residues" evidence="1">
    <location>
        <begin position="110"/>
        <end position="120"/>
    </location>
</feature>
<feature type="compositionally biased region" description="Polar residues" evidence="1">
    <location>
        <begin position="39"/>
        <end position="73"/>
    </location>
</feature>